<dbReference type="PROSITE" id="PS51192">
    <property type="entry name" value="HELICASE_ATP_BIND_1"/>
    <property type="match status" value="1"/>
</dbReference>
<feature type="region of interest" description="Disordered" evidence="7">
    <location>
        <begin position="375"/>
        <end position="411"/>
    </location>
</feature>
<evidence type="ECO:0000313" key="8">
    <source>
        <dbReference type="EMBL" id="CAH1773944.1"/>
    </source>
</evidence>
<comment type="catalytic activity">
    <reaction evidence="6">
        <text>ATP + H2O = ADP + phosphate + H(+)</text>
        <dbReference type="Rhea" id="RHEA:13065"/>
        <dbReference type="ChEBI" id="CHEBI:15377"/>
        <dbReference type="ChEBI" id="CHEBI:15378"/>
        <dbReference type="ChEBI" id="CHEBI:30616"/>
        <dbReference type="ChEBI" id="CHEBI:43474"/>
        <dbReference type="ChEBI" id="CHEBI:456216"/>
        <dbReference type="EC" id="3.6.4.13"/>
    </reaction>
</comment>
<dbReference type="GO" id="GO:0003723">
    <property type="term" value="F:RNA binding"/>
    <property type="evidence" value="ECO:0007669"/>
    <property type="project" value="UniProtKB-UniRule"/>
</dbReference>
<feature type="region of interest" description="Disordered" evidence="7">
    <location>
        <begin position="298"/>
        <end position="363"/>
    </location>
</feature>
<dbReference type="PANTHER" id="PTHR24031">
    <property type="entry name" value="RNA HELICASE"/>
    <property type="match status" value="1"/>
</dbReference>
<dbReference type="InterPro" id="IPR011545">
    <property type="entry name" value="DEAD/DEAH_box_helicase_dom"/>
</dbReference>
<keyword evidence="5 6" id="KW-0694">RNA-binding</keyword>
<sequence length="921" mass="104215">MPLHVKAKSKWKSVTIDNESFQKGNLKDLLCCEELSSYEIISDNPVVKKKSNDTTIRSNSMKATSPSEESKLKKKKKRKKKKPKPAESPNTSDEKTDDVNEKVIIKENNKKKTVQKIKEIKQDQSKSVKQTKSNKKQKSGGKIVQHGVIEDIAKSDAPEEEQDNDKTKQFSKKKKKRGKRGKRKNNQAVKDEPVSKKQKVNDVSKETEESKDEEKETKADMSEWMNLYVPEPVLKSLGEEGFTTPTPIQTQILPSAIRDRMDVIGAAATGSGKTLAFGIPLIHNILAYKEKIKQQLESRTNGTDISDSSDNEESDIEDSDNHSESDQDIVQNEENSETNNDSDEDENDEETENSSDNGEEDQDMDYENAKPIELSSFGLDVTDLDTGIGSDESDEEFDRPPSDDDDFSDEEATTGCVRAVNNVKFPWLDEEPTAPTKAVKRYQNGPLLGLILTPTRELAIQVKNHLETAAKYTDIKVAVIVGGMASQKQERILKRCPEIVVATPGRLWELIEQGEPHLATIKQLPNLIIDEADRMVEKGHFEEMEKILELANENEDVRKSRQTFVFSATLTLIHSGPLRVMKKQKKAIKMDKASKLEELVRRLGVKDKHKVVDLSPSVGTVDTLTEAKIPCTTEDKDVYLYYILAHYPGRTLVFANSKDCVRRLTSILTLLKCNPLPLHADMQQRQRLKNLDRFTSNAKGLLLATDVAARGLDIPNVEHVIHYQVPRTSENYVHRSGRTARANKEGLSVMLIGPEDNRYYRKIINTLNKDEDLPMFPIEIAYMNTMKARVQLARRIDKQEHGAKKKHVQNDWFLKAAEEMEIDVDDNLLHDMGSSSEQAHSKQELTYMRLELSNMLKQPLSQRNFSGKYPTKSGKLVVPYLEVASTKTAVTTVQEAKKTKQDSVTLPSKRKKKNKFKNKQK</sequence>
<dbReference type="CDD" id="cd17946">
    <property type="entry name" value="DEADc_DDX24"/>
    <property type="match status" value="1"/>
</dbReference>
<dbReference type="InterPro" id="IPR001650">
    <property type="entry name" value="Helicase_C-like"/>
</dbReference>
<feature type="compositionally biased region" description="Acidic residues" evidence="7">
    <location>
        <begin position="334"/>
        <end position="363"/>
    </location>
</feature>
<dbReference type="GO" id="GO:0003724">
    <property type="term" value="F:RNA helicase activity"/>
    <property type="evidence" value="ECO:0007669"/>
    <property type="project" value="UniProtKB-EC"/>
</dbReference>
<feature type="compositionally biased region" description="Basic and acidic residues" evidence="7">
    <location>
        <begin position="148"/>
        <end position="157"/>
    </location>
</feature>
<protein>
    <recommendedName>
        <fullName evidence="6">ATP-dependent RNA helicase</fullName>
        <ecNumber evidence="6">3.6.4.13</ecNumber>
    </recommendedName>
</protein>
<feature type="compositionally biased region" description="Basic and acidic residues" evidence="7">
    <location>
        <begin position="189"/>
        <end position="221"/>
    </location>
</feature>
<name>A0A8J1XYZ8_OWEFU</name>
<dbReference type="EC" id="3.6.4.13" evidence="6"/>
<feature type="compositionally biased region" description="Acidic residues" evidence="7">
    <location>
        <begin position="391"/>
        <end position="411"/>
    </location>
</feature>
<feature type="region of interest" description="Disordered" evidence="7">
    <location>
        <begin position="42"/>
        <end position="223"/>
    </location>
</feature>
<dbReference type="Pfam" id="PF00271">
    <property type="entry name" value="Helicase_C"/>
    <property type="match status" value="1"/>
</dbReference>
<keyword evidence="9" id="KW-1185">Reference proteome</keyword>
<dbReference type="Gene3D" id="3.40.50.300">
    <property type="entry name" value="P-loop containing nucleotide triphosphate hydrolases"/>
    <property type="match status" value="3"/>
</dbReference>
<comment type="function">
    <text evidence="6">RNA helicase.</text>
</comment>
<feature type="compositionally biased region" description="Basic residues" evidence="7">
    <location>
        <begin position="72"/>
        <end position="83"/>
    </location>
</feature>
<evidence type="ECO:0000256" key="4">
    <source>
        <dbReference type="ARBA" id="ARBA00022840"/>
    </source>
</evidence>
<dbReference type="GO" id="GO:0016787">
    <property type="term" value="F:hydrolase activity"/>
    <property type="evidence" value="ECO:0007669"/>
    <property type="project" value="UniProtKB-KW"/>
</dbReference>
<dbReference type="PROSITE" id="PS51194">
    <property type="entry name" value="HELICASE_CTER"/>
    <property type="match status" value="1"/>
</dbReference>
<reference evidence="8" key="1">
    <citation type="submission" date="2022-03" db="EMBL/GenBank/DDBJ databases">
        <authorList>
            <person name="Martin C."/>
        </authorList>
    </citation>
    <scope>NUCLEOTIDE SEQUENCE</scope>
</reference>
<organism evidence="8 9">
    <name type="scientific">Owenia fusiformis</name>
    <name type="common">Polychaete worm</name>
    <dbReference type="NCBI Taxonomy" id="6347"/>
    <lineage>
        <taxon>Eukaryota</taxon>
        <taxon>Metazoa</taxon>
        <taxon>Spiralia</taxon>
        <taxon>Lophotrochozoa</taxon>
        <taxon>Annelida</taxon>
        <taxon>Polychaeta</taxon>
        <taxon>Sedentaria</taxon>
        <taxon>Canalipalpata</taxon>
        <taxon>Sabellida</taxon>
        <taxon>Oweniida</taxon>
        <taxon>Oweniidae</taxon>
        <taxon>Owenia</taxon>
    </lineage>
</organism>
<dbReference type="SUPFAM" id="SSF52540">
    <property type="entry name" value="P-loop containing nucleoside triphosphate hydrolases"/>
    <property type="match status" value="2"/>
</dbReference>
<keyword evidence="3 6" id="KW-0347">Helicase</keyword>
<accession>A0A8J1XYZ8</accession>
<dbReference type="SMART" id="SM00487">
    <property type="entry name" value="DEXDc"/>
    <property type="match status" value="1"/>
</dbReference>
<evidence type="ECO:0000256" key="2">
    <source>
        <dbReference type="ARBA" id="ARBA00022801"/>
    </source>
</evidence>
<dbReference type="EMBL" id="CAIIXF020000001">
    <property type="protein sequence ID" value="CAH1773944.1"/>
    <property type="molecule type" value="Genomic_DNA"/>
</dbReference>
<keyword evidence="4 6" id="KW-0067">ATP-binding</keyword>
<feature type="compositionally biased region" description="Polar residues" evidence="7">
    <location>
        <begin position="53"/>
        <end position="64"/>
    </location>
</feature>
<dbReference type="InterPro" id="IPR014001">
    <property type="entry name" value="Helicase_ATP-bd"/>
</dbReference>
<dbReference type="SMART" id="SM00490">
    <property type="entry name" value="HELICc"/>
    <property type="match status" value="1"/>
</dbReference>
<evidence type="ECO:0000256" key="7">
    <source>
        <dbReference type="SAM" id="MobiDB-lite"/>
    </source>
</evidence>
<dbReference type="InterPro" id="IPR000629">
    <property type="entry name" value="RNA-helicase_DEAD-box_CS"/>
</dbReference>
<feature type="compositionally biased region" description="Acidic residues" evidence="7">
    <location>
        <begin position="307"/>
        <end position="318"/>
    </location>
</feature>
<evidence type="ECO:0000256" key="3">
    <source>
        <dbReference type="ARBA" id="ARBA00022806"/>
    </source>
</evidence>
<keyword evidence="2 6" id="KW-0378">Hydrolase</keyword>
<dbReference type="CDD" id="cd18787">
    <property type="entry name" value="SF2_C_DEAD"/>
    <property type="match status" value="1"/>
</dbReference>
<proteinExistence type="inferred from homology"/>
<comment type="domain">
    <text evidence="6">The Q motif is unique to and characteristic of the DEAD box family of RNA helicases and controls ATP binding and hydrolysis.</text>
</comment>
<dbReference type="Proteomes" id="UP000749559">
    <property type="component" value="Unassembled WGS sequence"/>
</dbReference>
<dbReference type="AlphaFoldDB" id="A0A8J1XYZ8"/>
<dbReference type="InterPro" id="IPR027417">
    <property type="entry name" value="P-loop_NTPase"/>
</dbReference>
<gene>
    <name evidence="8" type="ORF">OFUS_LOCUS1472</name>
</gene>
<evidence type="ECO:0000313" key="9">
    <source>
        <dbReference type="Proteomes" id="UP000749559"/>
    </source>
</evidence>
<feature type="compositionally biased region" description="Basic residues" evidence="7">
    <location>
        <begin position="169"/>
        <end position="185"/>
    </location>
</feature>
<dbReference type="GO" id="GO:0005524">
    <property type="term" value="F:ATP binding"/>
    <property type="evidence" value="ECO:0007669"/>
    <property type="project" value="UniProtKB-UniRule"/>
</dbReference>
<feature type="region of interest" description="Disordered" evidence="7">
    <location>
        <begin position="891"/>
        <end position="921"/>
    </location>
</feature>
<dbReference type="PROSITE" id="PS00039">
    <property type="entry name" value="DEAD_ATP_HELICASE"/>
    <property type="match status" value="1"/>
</dbReference>
<comment type="similarity">
    <text evidence="6">Belongs to the DEAD box helicase family.</text>
</comment>
<dbReference type="PROSITE" id="PS51195">
    <property type="entry name" value="Q_MOTIF"/>
    <property type="match status" value="1"/>
</dbReference>
<evidence type="ECO:0000256" key="6">
    <source>
        <dbReference type="RuleBase" id="RU365068"/>
    </source>
</evidence>
<feature type="compositionally biased region" description="Basic residues" evidence="7">
    <location>
        <begin position="908"/>
        <end position="921"/>
    </location>
</feature>
<dbReference type="InterPro" id="IPR014014">
    <property type="entry name" value="RNA_helicase_DEAD_Q_motif"/>
</dbReference>
<dbReference type="OrthoDB" id="4310724at2759"/>
<keyword evidence="1 6" id="KW-0547">Nucleotide-binding</keyword>
<evidence type="ECO:0000256" key="5">
    <source>
        <dbReference type="ARBA" id="ARBA00022884"/>
    </source>
</evidence>
<evidence type="ECO:0000256" key="1">
    <source>
        <dbReference type="ARBA" id="ARBA00022741"/>
    </source>
</evidence>
<feature type="compositionally biased region" description="Basic and acidic residues" evidence="7">
    <location>
        <begin position="92"/>
        <end position="126"/>
    </location>
</feature>
<dbReference type="Pfam" id="PF00270">
    <property type="entry name" value="DEAD"/>
    <property type="match status" value="2"/>
</dbReference>
<comment type="caution">
    <text evidence="8">The sequence shown here is derived from an EMBL/GenBank/DDBJ whole genome shotgun (WGS) entry which is preliminary data.</text>
</comment>